<dbReference type="AlphaFoldDB" id="A0AAD7ZAJ1"/>
<reference evidence="2" key="2">
    <citation type="submission" date="2023-05" db="EMBL/GenBank/DDBJ databases">
        <authorList>
            <person name="Fouks B."/>
        </authorList>
    </citation>
    <scope>NUCLEOTIDE SEQUENCE</scope>
    <source>
        <strain evidence="2">Stay&amp;Tobe</strain>
        <tissue evidence="2">Testes</tissue>
    </source>
</reference>
<feature type="non-terminal residue" evidence="2">
    <location>
        <position position="52"/>
    </location>
</feature>
<keyword evidence="1" id="KW-0812">Transmembrane</keyword>
<feature type="non-terminal residue" evidence="2">
    <location>
        <position position="1"/>
    </location>
</feature>
<protein>
    <submittedName>
        <fullName evidence="2">Uncharacterized protein</fullName>
    </submittedName>
</protein>
<gene>
    <name evidence="2" type="ORF">L9F63_006477</name>
</gene>
<name>A0AAD7ZAJ1_DIPPU</name>
<reference evidence="2" key="1">
    <citation type="journal article" date="2023" name="IScience">
        <title>Live-bearing cockroach genome reveals convergent evolutionary mechanisms linked to viviparity in insects and beyond.</title>
        <authorList>
            <person name="Fouks B."/>
            <person name="Harrison M.C."/>
            <person name="Mikhailova A.A."/>
            <person name="Marchal E."/>
            <person name="English S."/>
            <person name="Carruthers M."/>
            <person name="Jennings E.C."/>
            <person name="Chiamaka E.L."/>
            <person name="Frigard R.A."/>
            <person name="Pippel M."/>
            <person name="Attardo G.M."/>
            <person name="Benoit J.B."/>
            <person name="Bornberg-Bauer E."/>
            <person name="Tobe S.S."/>
        </authorList>
    </citation>
    <scope>NUCLEOTIDE SEQUENCE</scope>
    <source>
        <strain evidence="2">Stay&amp;Tobe</strain>
    </source>
</reference>
<proteinExistence type="predicted"/>
<sequence length="52" mass="5936">QCYHCGSNRIIICPFDQSIFCLLIVCCICCVLVQDDALLFFSSTFISLWNLL</sequence>
<accession>A0AAD7ZAJ1</accession>
<keyword evidence="1" id="KW-1133">Transmembrane helix</keyword>
<comment type="caution">
    <text evidence="2">The sequence shown here is derived from an EMBL/GenBank/DDBJ whole genome shotgun (WGS) entry which is preliminary data.</text>
</comment>
<feature type="transmembrane region" description="Helical" evidence="1">
    <location>
        <begin position="19"/>
        <end position="49"/>
    </location>
</feature>
<keyword evidence="3" id="KW-1185">Reference proteome</keyword>
<evidence type="ECO:0000313" key="3">
    <source>
        <dbReference type="Proteomes" id="UP001233999"/>
    </source>
</evidence>
<dbReference type="EMBL" id="JASPKZ010009384">
    <property type="protein sequence ID" value="KAJ9576951.1"/>
    <property type="molecule type" value="Genomic_DNA"/>
</dbReference>
<dbReference type="Proteomes" id="UP001233999">
    <property type="component" value="Unassembled WGS sequence"/>
</dbReference>
<evidence type="ECO:0000313" key="2">
    <source>
        <dbReference type="EMBL" id="KAJ9576951.1"/>
    </source>
</evidence>
<organism evidence="2 3">
    <name type="scientific">Diploptera punctata</name>
    <name type="common">Pacific beetle cockroach</name>
    <dbReference type="NCBI Taxonomy" id="6984"/>
    <lineage>
        <taxon>Eukaryota</taxon>
        <taxon>Metazoa</taxon>
        <taxon>Ecdysozoa</taxon>
        <taxon>Arthropoda</taxon>
        <taxon>Hexapoda</taxon>
        <taxon>Insecta</taxon>
        <taxon>Pterygota</taxon>
        <taxon>Neoptera</taxon>
        <taxon>Polyneoptera</taxon>
        <taxon>Dictyoptera</taxon>
        <taxon>Blattodea</taxon>
        <taxon>Blaberoidea</taxon>
        <taxon>Blaberidae</taxon>
        <taxon>Diplopterinae</taxon>
        <taxon>Diploptera</taxon>
    </lineage>
</organism>
<keyword evidence="1" id="KW-0472">Membrane</keyword>
<evidence type="ECO:0000256" key="1">
    <source>
        <dbReference type="SAM" id="Phobius"/>
    </source>
</evidence>